<evidence type="ECO:0000313" key="2">
    <source>
        <dbReference type="Proteomes" id="UP000230779"/>
    </source>
</evidence>
<dbReference type="EMBL" id="PFMD01000058">
    <property type="protein sequence ID" value="PIY96096.1"/>
    <property type="molecule type" value="Genomic_DNA"/>
</dbReference>
<protein>
    <submittedName>
        <fullName evidence="1">Uncharacterized protein</fullName>
    </submittedName>
</protein>
<dbReference type="Proteomes" id="UP000230779">
    <property type="component" value="Unassembled WGS sequence"/>
</dbReference>
<organism evidence="1 2">
    <name type="scientific">Candidatus Kerfeldbacteria bacterium CG_4_10_14_0_8_um_filter_42_10</name>
    <dbReference type="NCBI Taxonomy" id="2014248"/>
    <lineage>
        <taxon>Bacteria</taxon>
        <taxon>Candidatus Kerfeldiibacteriota</taxon>
    </lineage>
</organism>
<dbReference type="AlphaFoldDB" id="A0A2M7RI90"/>
<comment type="caution">
    <text evidence="1">The sequence shown here is derived from an EMBL/GenBank/DDBJ whole genome shotgun (WGS) entry which is preliminary data.</text>
</comment>
<gene>
    <name evidence="1" type="ORF">COY66_05065</name>
</gene>
<proteinExistence type="predicted"/>
<evidence type="ECO:0000313" key="1">
    <source>
        <dbReference type="EMBL" id="PIY96096.1"/>
    </source>
</evidence>
<accession>A0A2M7RI90</accession>
<name>A0A2M7RI90_9BACT</name>
<sequence length="71" mass="8356">MCWVVFKSERWNLYGVNPTTFMDMKEASPSQRYEIEKCGDLASKMVQINELELYDRQEVTNPPEPIRISVL</sequence>
<reference evidence="1 2" key="1">
    <citation type="submission" date="2017-09" db="EMBL/GenBank/DDBJ databases">
        <title>Depth-based differentiation of microbial function through sediment-hosted aquifers and enrichment of novel symbionts in the deep terrestrial subsurface.</title>
        <authorList>
            <person name="Probst A.J."/>
            <person name="Ladd B."/>
            <person name="Jarett J.K."/>
            <person name="Geller-Mcgrath D.E."/>
            <person name="Sieber C.M."/>
            <person name="Emerson J.B."/>
            <person name="Anantharaman K."/>
            <person name="Thomas B.C."/>
            <person name="Malmstrom R."/>
            <person name="Stieglmeier M."/>
            <person name="Klingl A."/>
            <person name="Woyke T."/>
            <person name="Ryan C.M."/>
            <person name="Banfield J.F."/>
        </authorList>
    </citation>
    <scope>NUCLEOTIDE SEQUENCE [LARGE SCALE GENOMIC DNA]</scope>
    <source>
        <strain evidence="1">CG_4_10_14_0_8_um_filter_42_10</strain>
    </source>
</reference>